<name>A0A1Q1FZF2_9BACL</name>
<reference evidence="1 2" key="1">
    <citation type="submission" date="2018-11" db="EMBL/GenBank/DDBJ databases">
        <title>Genomic Encyclopedia of Type Strains, Phase IV (KMG-IV): sequencing the most valuable type-strain genomes for metagenomic binning, comparative biology and taxonomic classification.</title>
        <authorList>
            <person name="Goeker M."/>
        </authorList>
    </citation>
    <scope>NUCLEOTIDE SEQUENCE [LARGE SCALE GENOMIC DNA]</scope>
    <source>
        <strain evidence="1 2">DSM 29158</strain>
    </source>
</reference>
<protein>
    <submittedName>
        <fullName evidence="1">Putative transporter (Transmembrane protein)</fullName>
    </submittedName>
</protein>
<dbReference type="GO" id="GO:0008381">
    <property type="term" value="F:mechanosensitive monoatomic ion channel activity"/>
    <property type="evidence" value="ECO:0007669"/>
    <property type="project" value="InterPro"/>
</dbReference>
<sequence length="307" mass="33417">MYEFKAAFMDVFNNIISFIPNLIGALLFLLLAWILATIVKNVIVKGLNALGLDNWLVKKGLVDGESNESQGLIKTLGKLAYFLIFLLFLPSVFDALKMESVSAPIKSMMDNILNFAPRVIVAAIILFIGLFIAKMLGTLVKNLLQGFNVGRFNHYVNFGDKKDSIDIPQAIGWTVTTIIGLFFAVQALNTINLTVLNEIGAAIIGYLPLVISSIIILALGIIGGNILSNIIFKSSGNKLFAEIVKYLLIVMSVFMALDQMNFAQSIVNVAFLLILGAVAVAFAIAFGIGGKSFAEKQLNKISNKFDK</sequence>
<dbReference type="STRING" id="1849491.BVH56_00180"/>
<comment type="caution">
    <text evidence="1">The sequence shown here is derived from an EMBL/GenBank/DDBJ whole genome shotgun (WGS) entry which is preliminary data.</text>
</comment>
<organism evidence="1 2">
    <name type="scientific">Abyssicoccus albus</name>
    <dbReference type="NCBI Taxonomy" id="1817405"/>
    <lineage>
        <taxon>Bacteria</taxon>
        <taxon>Bacillati</taxon>
        <taxon>Bacillota</taxon>
        <taxon>Bacilli</taxon>
        <taxon>Bacillales</taxon>
        <taxon>Abyssicoccaceae</taxon>
    </lineage>
</organism>
<evidence type="ECO:0000313" key="1">
    <source>
        <dbReference type="EMBL" id="RPF56688.1"/>
    </source>
</evidence>
<keyword evidence="1" id="KW-0472">Membrane</keyword>
<dbReference type="AlphaFoldDB" id="A0A1Q1FZF2"/>
<dbReference type="Pfam" id="PF05552">
    <property type="entry name" value="MS_channel_1st_1"/>
    <property type="match status" value="2"/>
</dbReference>
<dbReference type="InterPro" id="IPR045275">
    <property type="entry name" value="MscS_archaea/bacteria_type"/>
</dbReference>
<gene>
    <name evidence="1" type="ORF">EDD62_1342</name>
</gene>
<keyword evidence="2" id="KW-1185">Reference proteome</keyword>
<dbReference type="InterPro" id="IPR008910">
    <property type="entry name" value="MSC_TM_helix"/>
</dbReference>
<keyword evidence="1" id="KW-0812">Transmembrane</keyword>
<proteinExistence type="predicted"/>
<dbReference type="PANTHER" id="PTHR30221">
    <property type="entry name" value="SMALL-CONDUCTANCE MECHANOSENSITIVE CHANNEL"/>
    <property type="match status" value="1"/>
</dbReference>
<accession>A0A3N5C3B9</accession>
<dbReference type="RefSeq" id="WP_077139553.1">
    <property type="nucleotide sequence ID" value="NZ_CBCSGK010000004.1"/>
</dbReference>
<dbReference type="OrthoDB" id="1411407at2"/>
<dbReference type="Proteomes" id="UP000277108">
    <property type="component" value="Unassembled WGS sequence"/>
</dbReference>
<dbReference type="NCBIfam" id="NF033912">
    <property type="entry name" value="msc"/>
    <property type="match status" value="1"/>
</dbReference>
<accession>A0A1Q1FZF2</accession>
<dbReference type="PANTHER" id="PTHR30221:SF1">
    <property type="entry name" value="SMALL-CONDUCTANCE MECHANOSENSITIVE CHANNEL"/>
    <property type="match status" value="1"/>
</dbReference>
<evidence type="ECO:0000313" key="2">
    <source>
        <dbReference type="Proteomes" id="UP000277108"/>
    </source>
</evidence>
<dbReference type="EMBL" id="RKRK01000003">
    <property type="protein sequence ID" value="RPF56688.1"/>
    <property type="molecule type" value="Genomic_DNA"/>
</dbReference>